<sequence>MNDGSPRYRIPALIRVPAELALTVFAAVITAYFLTSAVVIRALTMARIKATARLSHALNRRKQAR</sequence>
<evidence type="ECO:0000313" key="2">
    <source>
        <dbReference type="EMBL" id="MBR7824933.1"/>
    </source>
</evidence>
<evidence type="ECO:0000256" key="1">
    <source>
        <dbReference type="SAM" id="Phobius"/>
    </source>
</evidence>
<keyword evidence="1" id="KW-0472">Membrane</keyword>
<gene>
    <name evidence="2" type="ORF">KDK95_01340</name>
</gene>
<dbReference type="EMBL" id="JAGSOH010000002">
    <property type="protein sequence ID" value="MBR7824933.1"/>
    <property type="molecule type" value="Genomic_DNA"/>
</dbReference>
<proteinExistence type="predicted"/>
<feature type="transmembrane region" description="Helical" evidence="1">
    <location>
        <begin position="20"/>
        <end position="43"/>
    </location>
</feature>
<accession>A0A941E6P8</accession>
<dbReference type="RefSeq" id="WP_212516084.1">
    <property type="nucleotide sequence ID" value="NZ_JAGSOH010000002.1"/>
</dbReference>
<protein>
    <submittedName>
        <fullName evidence="2">Uncharacterized protein</fullName>
    </submittedName>
</protein>
<keyword evidence="3" id="KW-1185">Reference proteome</keyword>
<keyword evidence="1" id="KW-0812">Transmembrane</keyword>
<dbReference type="AlphaFoldDB" id="A0A941E6P8"/>
<comment type="caution">
    <text evidence="2">The sequence shown here is derived from an EMBL/GenBank/DDBJ whole genome shotgun (WGS) entry which is preliminary data.</text>
</comment>
<reference evidence="2" key="1">
    <citation type="submission" date="2021-04" db="EMBL/GenBank/DDBJ databases">
        <title>Genome based classification of Actinospica acidithermotolerans sp. nov., an actinobacterium isolated from an Indonesian hot spring.</title>
        <authorList>
            <person name="Kusuma A.B."/>
            <person name="Putra K.E."/>
            <person name="Nafisah S."/>
            <person name="Loh J."/>
            <person name="Nouioui I."/>
            <person name="Goodfellow M."/>
        </authorList>
    </citation>
    <scope>NUCLEOTIDE SEQUENCE</scope>
    <source>
        <strain evidence="2">MGRD01-02</strain>
    </source>
</reference>
<dbReference type="Proteomes" id="UP000676325">
    <property type="component" value="Unassembled WGS sequence"/>
</dbReference>
<name>A0A941E6P8_9ACTN</name>
<organism evidence="2 3">
    <name type="scientific">Actinospica acidithermotolerans</name>
    <dbReference type="NCBI Taxonomy" id="2828514"/>
    <lineage>
        <taxon>Bacteria</taxon>
        <taxon>Bacillati</taxon>
        <taxon>Actinomycetota</taxon>
        <taxon>Actinomycetes</taxon>
        <taxon>Catenulisporales</taxon>
        <taxon>Actinospicaceae</taxon>
        <taxon>Actinospica</taxon>
    </lineage>
</organism>
<evidence type="ECO:0000313" key="3">
    <source>
        <dbReference type="Proteomes" id="UP000676325"/>
    </source>
</evidence>
<keyword evidence="1" id="KW-1133">Transmembrane helix</keyword>